<dbReference type="GO" id="GO:0000055">
    <property type="term" value="P:ribosomal large subunit export from nucleus"/>
    <property type="evidence" value="ECO:0007669"/>
    <property type="project" value="TreeGrafter"/>
</dbReference>
<feature type="compositionally biased region" description="Gly residues" evidence="8">
    <location>
        <begin position="451"/>
        <end position="462"/>
    </location>
</feature>
<dbReference type="OrthoDB" id="203821at2759"/>
<reference evidence="12 13" key="1">
    <citation type="submission" date="2019-09" db="EMBL/GenBank/DDBJ databases">
        <authorList>
            <person name="Brejova B."/>
        </authorList>
    </citation>
    <scope>NUCLEOTIDE SEQUENCE [LARGE SCALE GENOMIC DNA]</scope>
</reference>
<keyword evidence="6 7" id="KW-0539">Nucleus</keyword>
<evidence type="ECO:0000256" key="8">
    <source>
        <dbReference type="SAM" id="MobiDB-lite"/>
    </source>
</evidence>
<dbReference type="Proteomes" id="UP000398389">
    <property type="component" value="Unassembled WGS sequence"/>
</dbReference>
<dbReference type="GeneID" id="43583182"/>
<protein>
    <recommendedName>
        <fullName evidence="2 7">60S ribosomal export protein NMD3</fullName>
    </recommendedName>
</protein>
<feature type="domain" description="60S ribosomal export protein NMD3 OB-fold" evidence="10">
    <location>
        <begin position="326"/>
        <end position="411"/>
    </location>
</feature>
<evidence type="ECO:0000256" key="4">
    <source>
        <dbReference type="ARBA" id="ARBA00022490"/>
    </source>
</evidence>
<comment type="subcellular location">
    <subcellularLocation>
        <location evidence="7">Cytoplasm</location>
    </subcellularLocation>
    <subcellularLocation>
        <location evidence="7">Nucleus</location>
    </subcellularLocation>
</comment>
<proteinExistence type="inferred from homology"/>
<comment type="function">
    <text evidence="7">Acts as an adapter for the XPO1/CRM1-mediated export of the 60S ribosomal subunit.</text>
</comment>
<dbReference type="PANTHER" id="PTHR12746:SF2">
    <property type="entry name" value="60S RIBOSOMAL EXPORT PROTEIN NMD3"/>
    <property type="match status" value="1"/>
</dbReference>
<evidence type="ECO:0000256" key="3">
    <source>
        <dbReference type="ARBA" id="ARBA00022448"/>
    </source>
</evidence>
<sequence>MDLETLENINSGAIVTFTPKHTNPIIACANCGNPMESQGVAICPECIRLSVDITRDIQKSGTLVFCRKCGRLQVPPSHWVYAPPESRELLAAILKRIRGLSKVRLVDARFIWTEPHSRRLKLKISVQGEAEEYQNTVVQQSFEAEFVEQGSQCPDCAKSYTANTWVASIQVRQRVAHKRTFFYLEQLILKHKAHKNTVNIQENKEGLDFYYNDRKYAVKMMEFLQSVIPVKVKKSEEFISQDTHTSKKTFKFTYHVEIVPITKDDLVVLPKKIANSLGLLPTQLVLCRRIAHTIHFLDPTTIKTAELTAANYWKTPFGSLETMKNLTEYVVLDVDQAGESRGNLVLCDVTVARSSDLGVNDTTYYVRSHLGGIIHPGDTVMGYDLENANWNSELWDGLDKDRIPSVILVKKVYDGEGKRKAKKKRNWRLKRMAVEHNEREQERAADAVDVGGKGGGGGGGGLNKQDAVIARQERDYEDFLEELEQDEQLRSDVNFYADGDGEEVVDDDDYDDDLPEIGIDELKIDSEEEE</sequence>
<dbReference type="GO" id="GO:0015031">
    <property type="term" value="P:protein transport"/>
    <property type="evidence" value="ECO:0007669"/>
    <property type="project" value="UniProtKB-KW"/>
</dbReference>
<dbReference type="Pfam" id="PF04981">
    <property type="entry name" value="NMD3"/>
    <property type="match status" value="1"/>
</dbReference>
<accession>A0A5E8BU46</accession>
<evidence type="ECO:0000256" key="5">
    <source>
        <dbReference type="ARBA" id="ARBA00022927"/>
    </source>
</evidence>
<keyword evidence="4 7" id="KW-0963">Cytoplasm</keyword>
<keyword evidence="13" id="KW-1185">Reference proteome</keyword>
<evidence type="ECO:0000259" key="11">
    <source>
        <dbReference type="Pfam" id="PF21193"/>
    </source>
</evidence>
<keyword evidence="3 7" id="KW-0813">Transport</keyword>
<dbReference type="EMBL" id="CABVLU010000003">
    <property type="protein sequence ID" value="VVT54996.1"/>
    <property type="molecule type" value="Genomic_DNA"/>
</dbReference>
<dbReference type="AlphaFoldDB" id="A0A5E8BU46"/>
<dbReference type="RefSeq" id="XP_031854973.1">
    <property type="nucleotide sequence ID" value="XM_031999082.1"/>
</dbReference>
<dbReference type="Pfam" id="PF21193">
    <property type="entry name" value="NMD_SH3"/>
    <property type="match status" value="1"/>
</dbReference>
<dbReference type="GO" id="GO:0005737">
    <property type="term" value="C:cytoplasm"/>
    <property type="evidence" value="ECO:0007669"/>
    <property type="project" value="UniProtKB-SubCell"/>
</dbReference>
<dbReference type="Pfam" id="PF21192">
    <property type="entry name" value="OB_NMD3"/>
    <property type="match status" value="1"/>
</dbReference>
<organism evidence="12 13">
    <name type="scientific">Magnusiomyces paraingens</name>
    <dbReference type="NCBI Taxonomy" id="2606893"/>
    <lineage>
        <taxon>Eukaryota</taxon>
        <taxon>Fungi</taxon>
        <taxon>Dikarya</taxon>
        <taxon>Ascomycota</taxon>
        <taxon>Saccharomycotina</taxon>
        <taxon>Dipodascomycetes</taxon>
        <taxon>Dipodascales</taxon>
        <taxon>Dipodascaceae</taxon>
        <taxon>Magnusiomyces</taxon>
    </lineage>
</organism>
<dbReference type="InterPro" id="IPR048898">
    <property type="entry name" value="OB_NMD3"/>
</dbReference>
<dbReference type="GO" id="GO:0005634">
    <property type="term" value="C:nucleus"/>
    <property type="evidence" value="ECO:0007669"/>
    <property type="project" value="UniProtKB-SubCell"/>
</dbReference>
<evidence type="ECO:0000256" key="7">
    <source>
        <dbReference type="RuleBase" id="RU364108"/>
    </source>
</evidence>
<feature type="compositionally biased region" description="Basic and acidic residues" evidence="8">
    <location>
        <begin position="436"/>
        <end position="446"/>
    </location>
</feature>
<evidence type="ECO:0000256" key="2">
    <source>
        <dbReference type="ARBA" id="ARBA00017035"/>
    </source>
</evidence>
<evidence type="ECO:0000259" key="10">
    <source>
        <dbReference type="Pfam" id="PF21192"/>
    </source>
</evidence>
<feature type="domain" description="60S ribosomal export protein NMD3 SH3" evidence="11">
    <location>
        <begin position="261"/>
        <end position="309"/>
    </location>
</feature>
<keyword evidence="5 7" id="KW-0653">Protein transport</keyword>
<name>A0A5E8BU46_9ASCO</name>
<dbReference type="PANTHER" id="PTHR12746">
    <property type="entry name" value="NONSENSE-MEDIATED MRNA DECAY PROTEIN 3"/>
    <property type="match status" value="1"/>
</dbReference>
<gene>
    <name evidence="12" type="ORF">SAPINGB_P004367</name>
</gene>
<dbReference type="GO" id="GO:0043023">
    <property type="term" value="F:ribosomal large subunit binding"/>
    <property type="evidence" value="ECO:0007669"/>
    <property type="project" value="InterPro"/>
</dbReference>
<dbReference type="InterPro" id="IPR048899">
    <property type="entry name" value="NMD_SH3"/>
</dbReference>
<evidence type="ECO:0000256" key="1">
    <source>
        <dbReference type="ARBA" id="ARBA00009794"/>
    </source>
</evidence>
<evidence type="ECO:0000313" key="12">
    <source>
        <dbReference type="EMBL" id="VVT54996.1"/>
    </source>
</evidence>
<feature type="region of interest" description="Disordered" evidence="8">
    <location>
        <begin position="495"/>
        <end position="530"/>
    </location>
</feature>
<comment type="similarity">
    <text evidence="1 7">Belongs to the NMD3 family.</text>
</comment>
<feature type="domain" description="Nmd3 N-terminal" evidence="9">
    <location>
        <begin position="28"/>
        <end position="258"/>
    </location>
</feature>
<evidence type="ECO:0000256" key="6">
    <source>
        <dbReference type="ARBA" id="ARBA00023242"/>
    </source>
</evidence>
<evidence type="ECO:0000259" key="9">
    <source>
        <dbReference type="Pfam" id="PF04981"/>
    </source>
</evidence>
<evidence type="ECO:0000313" key="13">
    <source>
        <dbReference type="Proteomes" id="UP000398389"/>
    </source>
</evidence>
<dbReference type="InterPro" id="IPR007064">
    <property type="entry name" value="Nmd3_N"/>
</dbReference>
<feature type="compositionally biased region" description="Acidic residues" evidence="8">
    <location>
        <begin position="499"/>
        <end position="519"/>
    </location>
</feature>
<feature type="region of interest" description="Disordered" evidence="8">
    <location>
        <begin position="436"/>
        <end position="464"/>
    </location>
</feature>
<dbReference type="InterPro" id="IPR039768">
    <property type="entry name" value="Nmd3"/>
</dbReference>
<feature type="compositionally biased region" description="Basic and acidic residues" evidence="8">
    <location>
        <begin position="520"/>
        <end position="530"/>
    </location>
</feature>